<feature type="transmembrane region" description="Helical" evidence="2">
    <location>
        <begin position="38"/>
        <end position="55"/>
    </location>
</feature>
<dbReference type="Proteomes" id="UP000266273">
    <property type="component" value="Unassembled WGS sequence"/>
</dbReference>
<keyword evidence="2" id="KW-0472">Membrane</keyword>
<protein>
    <submittedName>
        <fullName evidence="3">Uncharacterized protein</fullName>
    </submittedName>
</protein>
<feature type="compositionally biased region" description="Basic and acidic residues" evidence="1">
    <location>
        <begin position="11"/>
        <end position="21"/>
    </location>
</feature>
<keyword evidence="4" id="KW-1185">Reference proteome</keyword>
<dbReference type="AlphaFoldDB" id="A0A397Q8E6"/>
<feature type="region of interest" description="Disordered" evidence="1">
    <location>
        <begin position="1"/>
        <end position="21"/>
    </location>
</feature>
<sequence>MTAQAQPPQRPSEETKPSQEEVMSRGFALPYGANRGGFRFYFMAFVALMSLGIYVSGGQQFFLPLGIAAGSVAYYFYPLIEGRPRFGANEYGIFCDGLGLIPWREVNDILLRTFAVRNIENKELHIQLKRDLDHALIADWRRQPLYRILMKLPWKLGPDNVVRIRLEPFRPDPEQIHSTMTRLWHYYR</sequence>
<evidence type="ECO:0000313" key="4">
    <source>
        <dbReference type="Proteomes" id="UP000266273"/>
    </source>
</evidence>
<name>A0A397Q8E6_9HYPH</name>
<accession>A0A397Q8E6</accession>
<evidence type="ECO:0000313" key="3">
    <source>
        <dbReference type="EMBL" id="RIA56095.1"/>
    </source>
</evidence>
<comment type="caution">
    <text evidence="3">The sequence shown here is derived from an EMBL/GenBank/DDBJ whole genome shotgun (WGS) entry which is preliminary data.</text>
</comment>
<organism evidence="3 4">
    <name type="scientific">Dichotomicrobium thermohalophilum</name>
    <dbReference type="NCBI Taxonomy" id="933063"/>
    <lineage>
        <taxon>Bacteria</taxon>
        <taxon>Pseudomonadati</taxon>
        <taxon>Pseudomonadota</taxon>
        <taxon>Alphaproteobacteria</taxon>
        <taxon>Hyphomicrobiales</taxon>
        <taxon>Hyphomicrobiaceae</taxon>
        <taxon>Dichotomicrobium</taxon>
    </lineage>
</organism>
<evidence type="ECO:0000256" key="1">
    <source>
        <dbReference type="SAM" id="MobiDB-lite"/>
    </source>
</evidence>
<keyword evidence="2" id="KW-1133">Transmembrane helix</keyword>
<feature type="transmembrane region" description="Helical" evidence="2">
    <location>
        <begin position="61"/>
        <end position="77"/>
    </location>
</feature>
<evidence type="ECO:0000256" key="2">
    <source>
        <dbReference type="SAM" id="Phobius"/>
    </source>
</evidence>
<reference evidence="3 4" key="1">
    <citation type="submission" date="2018-08" db="EMBL/GenBank/DDBJ databases">
        <title>Genomic Encyclopedia of Archaeal and Bacterial Type Strains, Phase II (KMG-II): from individual species to whole genera.</title>
        <authorList>
            <person name="Goeker M."/>
        </authorList>
    </citation>
    <scope>NUCLEOTIDE SEQUENCE [LARGE SCALE GENOMIC DNA]</scope>
    <source>
        <strain evidence="3 4">DSM 5002</strain>
    </source>
</reference>
<dbReference type="EMBL" id="QXDF01000001">
    <property type="protein sequence ID" value="RIA56095.1"/>
    <property type="molecule type" value="Genomic_DNA"/>
</dbReference>
<keyword evidence="2" id="KW-0812">Transmembrane</keyword>
<proteinExistence type="predicted"/>
<gene>
    <name evidence="3" type="ORF">BXY53_1192</name>
</gene>